<dbReference type="EMBL" id="PTPX01000018">
    <property type="protein sequence ID" value="RAL18117.1"/>
    <property type="molecule type" value="Genomic_DNA"/>
</dbReference>
<gene>
    <name evidence="1" type="ORF">C5N92_09550</name>
</gene>
<reference evidence="2" key="1">
    <citation type="submission" date="2018-02" db="EMBL/GenBank/DDBJ databases">
        <title>Glaesserella australis sp. nov., isolated from the lungs of pigs.</title>
        <authorList>
            <person name="Turni C."/>
            <person name="Christensen H."/>
        </authorList>
    </citation>
    <scope>NUCLEOTIDE SEQUENCE [LARGE SCALE GENOMIC DNA]</scope>
    <source>
        <strain evidence="2">HS4635</strain>
    </source>
</reference>
<sequence length="149" mass="17354">MPEIKFIKSKEYLVLKDMKFEAKKLKNSSSSIYFYVGRAYSRPEYAISICGNDDIGAFSSVWITFSEIKEFLKHLIGTQFGTDEFNELYQSGNNNNAGFIAAVLLSEKFGVIRKEPNEFKYTVVEDYMNKLKSFEQELQTYFTTYDEKE</sequence>
<keyword evidence="2" id="KW-1185">Reference proteome</keyword>
<proteinExistence type="predicted"/>
<evidence type="ECO:0000313" key="1">
    <source>
        <dbReference type="EMBL" id="RAL18117.1"/>
    </source>
</evidence>
<evidence type="ECO:0000313" key="2">
    <source>
        <dbReference type="Proteomes" id="UP000248689"/>
    </source>
</evidence>
<accession>A0A328BXA3</accession>
<dbReference type="Proteomes" id="UP000248689">
    <property type="component" value="Unassembled WGS sequence"/>
</dbReference>
<comment type="caution">
    <text evidence="1">The sequence shown here is derived from an EMBL/GenBank/DDBJ whole genome shotgun (WGS) entry which is preliminary data.</text>
</comment>
<protein>
    <submittedName>
        <fullName evidence="1">Uncharacterized protein</fullName>
    </submittedName>
</protein>
<dbReference type="AlphaFoldDB" id="A0A328BXA3"/>
<name>A0A328BXA3_9PAST</name>
<organism evidence="1 2">
    <name type="scientific">Glaesserella australis</name>
    <dbReference type="NCBI Taxonomy" id="2094024"/>
    <lineage>
        <taxon>Bacteria</taxon>
        <taxon>Pseudomonadati</taxon>
        <taxon>Pseudomonadota</taxon>
        <taxon>Gammaproteobacteria</taxon>
        <taxon>Pasteurellales</taxon>
        <taxon>Pasteurellaceae</taxon>
        <taxon>Glaesserella</taxon>
    </lineage>
</organism>